<feature type="region of interest" description="Disordered" evidence="1">
    <location>
        <begin position="1"/>
        <end position="74"/>
    </location>
</feature>
<gene>
    <name evidence="2" type="primary">IL-3A_693L</name>
    <name evidence="2" type="ORF">PBCVIL3A_693L</name>
</gene>
<evidence type="ECO:0000313" key="3">
    <source>
        <dbReference type="Proteomes" id="UP000247091"/>
    </source>
</evidence>
<reference evidence="2 3" key="1">
    <citation type="submission" date="2012-10" db="EMBL/GenBank/DDBJ databases">
        <title>Towards defining the chloroviruses: a genomic journey through a genus of large DNA viruses.</title>
        <authorList>
            <person name="Jeanniard A."/>
            <person name="Dunigan D.D."/>
            <person name="Gurnon J.R."/>
            <person name="Agarkova I."/>
            <person name="Kang M."/>
            <person name="Vitek J."/>
            <person name="Duncan G."/>
            <person name="McClung O.W."/>
            <person name="Larsen M."/>
            <person name="Claverie J.-M."/>
            <person name="Van Etten J.L."/>
            <person name="Blanc G."/>
        </authorList>
    </citation>
    <scope>NUCLEOTIDE SEQUENCE [LARGE SCALE GENOMIC DNA]</scope>
</reference>
<name>M1HV30_PBCVI</name>
<feature type="compositionally biased region" description="Acidic residues" evidence="1">
    <location>
        <begin position="146"/>
        <end position="159"/>
    </location>
</feature>
<feature type="region of interest" description="Disordered" evidence="1">
    <location>
        <begin position="87"/>
        <end position="180"/>
    </location>
</feature>
<dbReference type="Proteomes" id="UP000247091">
    <property type="component" value="Segment"/>
</dbReference>
<proteinExistence type="predicted"/>
<feature type="compositionally biased region" description="Polar residues" evidence="1">
    <location>
        <begin position="161"/>
        <end position="171"/>
    </location>
</feature>
<evidence type="ECO:0000313" key="2">
    <source>
        <dbReference type="EMBL" id="AGE54034.1"/>
    </source>
</evidence>
<protein>
    <submittedName>
        <fullName evidence="2">Transposase</fullName>
    </submittedName>
</protein>
<dbReference type="EMBL" id="JX997169">
    <property type="protein sequence ID" value="AGE54034.1"/>
    <property type="molecule type" value="Genomic_DNA"/>
</dbReference>
<feature type="compositionally biased region" description="Basic and acidic residues" evidence="1">
    <location>
        <begin position="34"/>
        <end position="69"/>
    </location>
</feature>
<organism evidence="2 3">
    <name type="scientific">Paramecium bursaria Chlorella virus IL3A</name>
    <name type="common">PBCV-IL3A</name>
    <dbReference type="NCBI Taxonomy" id="46019"/>
    <lineage>
        <taxon>Viruses</taxon>
        <taxon>Varidnaviria</taxon>
        <taxon>Bamfordvirae</taxon>
        <taxon>Nucleocytoviricota</taxon>
        <taxon>Megaviricetes</taxon>
        <taxon>Algavirales</taxon>
        <taxon>Phycodnaviridae</taxon>
        <taxon>Chlorovirus</taxon>
        <taxon>Chlorovirus illinoense</taxon>
    </lineage>
</organism>
<accession>M1HV30</accession>
<sequence length="237" mass="26959">MLSALIHIKTKEKNSTENAVIPVIHKTVKPKSTPNKEPKQKKDRSPKAKGPKAKEPKAKGPKAKGDKKLTNTKVKSFEDGIDYASFTPLEDKHENAPEPWNDDGDLEGGTVKFDNDIKYEDENEKYLRQDTEWKDVMKRQKKNFDDNSDSDDDSDEDTSSEIKTPSIASQEYNDEHTDDTYSEIGDLADLDDFDIACDETDSCDDVFYPKTVIKEQKEKPKRVFIGADITFDDEFIP</sequence>
<evidence type="ECO:0000256" key="1">
    <source>
        <dbReference type="SAM" id="MobiDB-lite"/>
    </source>
</evidence>
<feature type="compositionally biased region" description="Basic and acidic residues" evidence="1">
    <location>
        <begin position="113"/>
        <end position="145"/>
    </location>
</feature>
<organismHost>
    <name type="scientific">Chlorella</name>
    <dbReference type="NCBI Taxonomy" id="3071"/>
</organismHost>